<dbReference type="SUPFAM" id="SSF69304">
    <property type="entry name" value="Tricorn protease N-terminal domain"/>
    <property type="match status" value="1"/>
</dbReference>
<dbReference type="OrthoDB" id="9815657at2"/>
<dbReference type="InterPro" id="IPR011659">
    <property type="entry name" value="WD40"/>
</dbReference>
<evidence type="ECO:0000256" key="1">
    <source>
        <dbReference type="ARBA" id="ARBA00009820"/>
    </source>
</evidence>
<keyword evidence="6" id="KW-1185">Reference proteome</keyword>
<feature type="domain" description="Fibronectin type-III" evidence="4">
    <location>
        <begin position="123"/>
        <end position="220"/>
    </location>
</feature>
<dbReference type="Pfam" id="PF13715">
    <property type="entry name" value="CarbopepD_reg_2"/>
    <property type="match status" value="1"/>
</dbReference>
<dbReference type="RefSeq" id="WP_025604232.1">
    <property type="nucleotide sequence ID" value="NZ_CP021235.1"/>
</dbReference>
<feature type="chain" id="PRO_5010986852" description="Fibronectin type-III domain-containing protein" evidence="3">
    <location>
        <begin position="23"/>
        <end position="499"/>
    </location>
</feature>
<organism evidence="5 6">
    <name type="scientific">Pontibacter actiniarum</name>
    <dbReference type="NCBI Taxonomy" id="323450"/>
    <lineage>
        <taxon>Bacteria</taxon>
        <taxon>Pseudomonadati</taxon>
        <taxon>Bacteroidota</taxon>
        <taxon>Cytophagia</taxon>
        <taxon>Cytophagales</taxon>
        <taxon>Hymenobacteraceae</taxon>
        <taxon>Pontibacter</taxon>
    </lineage>
</organism>
<comment type="similarity">
    <text evidence="1">Belongs to the TolB family.</text>
</comment>
<dbReference type="PANTHER" id="PTHR36842:SF1">
    <property type="entry name" value="PROTEIN TOLB"/>
    <property type="match status" value="1"/>
</dbReference>
<dbReference type="Proteomes" id="UP000266292">
    <property type="component" value="Chromosome"/>
</dbReference>
<evidence type="ECO:0000256" key="2">
    <source>
        <dbReference type="SAM" id="MobiDB-lite"/>
    </source>
</evidence>
<dbReference type="PROSITE" id="PS50853">
    <property type="entry name" value="FN3"/>
    <property type="match status" value="1"/>
</dbReference>
<proteinExistence type="inferred from homology"/>
<sequence length="499" mass="54385">MHTKATTLRLVYFIALILLCFACNEDTIEPKGEGSISGVVLHASTNQPIAGVSISTSPATTAVVTDAEGKFILRDVPGGNYAISAKKAGLKAETVSVAVIDGKETQATLVLGDSNTDQAAPGKPSNPDPAEKATNISIADTLRWMSVATDGDSTFYDVYLYESGSTEKKKVAEAIADTSVVVTDLKYNTTYFWQVIAKDKSSNVTNGPVWSFSTVAFPDARYLFARNTDGNYDIYSSDGTAANVFQLTSNFSREWWPVMSPRRNEIAYSSNIGVDPQIYLMGRDGTNKRQITTVPVAGYHNQGIGFAWAPDGGQLIYSNYDKLYRIERDGSALTLIATAPANRHFRTLDWTDRGNRIVAQTIGANINESEIYIMDASGANMTLLVEDMPGRVESPVFSIDGKNILYTRDVAGYENAEGRQLDSRIFRKNIDGTGLVDLSANKPAGTNDLYPRYSPTGDKIIFVNTPNDGLGPYDIYVMDAADGKNRTKIFSNAIMPDWE</sequence>
<feature type="region of interest" description="Disordered" evidence="2">
    <location>
        <begin position="112"/>
        <end position="132"/>
    </location>
</feature>
<evidence type="ECO:0000256" key="3">
    <source>
        <dbReference type="SAM" id="SignalP"/>
    </source>
</evidence>
<dbReference type="KEGG" id="pact:CA264_02340"/>
<dbReference type="STRING" id="709015.GCA_000472485_00461"/>
<reference evidence="6" key="1">
    <citation type="submission" date="2017-05" db="EMBL/GenBank/DDBJ databases">
        <authorList>
            <person name="Ray J."/>
            <person name="Price M."/>
            <person name="Deutschbauer A."/>
        </authorList>
    </citation>
    <scope>NUCLEOTIDE SEQUENCE [LARGE SCALE GENOMIC DNA]</scope>
    <source>
        <strain evidence="6">DSM 19842</strain>
    </source>
</reference>
<evidence type="ECO:0000259" key="4">
    <source>
        <dbReference type="PROSITE" id="PS50853"/>
    </source>
</evidence>
<dbReference type="InterPro" id="IPR011042">
    <property type="entry name" value="6-blade_b-propeller_TolB-like"/>
</dbReference>
<accession>A0A1X9YNH1</accession>
<name>A0A1X9YNH1_9BACT</name>
<dbReference type="CDD" id="cd00063">
    <property type="entry name" value="FN3"/>
    <property type="match status" value="1"/>
</dbReference>
<dbReference type="EMBL" id="CP021235">
    <property type="protein sequence ID" value="ARS34371.1"/>
    <property type="molecule type" value="Genomic_DNA"/>
</dbReference>
<evidence type="ECO:0000313" key="6">
    <source>
        <dbReference type="Proteomes" id="UP000266292"/>
    </source>
</evidence>
<dbReference type="InterPro" id="IPR008969">
    <property type="entry name" value="CarboxyPept-like_regulatory"/>
</dbReference>
<dbReference type="Pfam" id="PF07676">
    <property type="entry name" value="PD40"/>
    <property type="match status" value="2"/>
</dbReference>
<protein>
    <recommendedName>
        <fullName evidence="4">Fibronectin type-III domain-containing protein</fullName>
    </recommendedName>
</protein>
<gene>
    <name evidence="5" type="ORF">CA264_02340</name>
</gene>
<keyword evidence="3" id="KW-0732">Signal</keyword>
<dbReference type="Gene3D" id="2.120.10.30">
    <property type="entry name" value="TolB, C-terminal domain"/>
    <property type="match status" value="2"/>
</dbReference>
<dbReference type="AlphaFoldDB" id="A0A1X9YNH1"/>
<dbReference type="Gene3D" id="2.60.40.1120">
    <property type="entry name" value="Carboxypeptidase-like, regulatory domain"/>
    <property type="match status" value="1"/>
</dbReference>
<dbReference type="SUPFAM" id="SSF49464">
    <property type="entry name" value="Carboxypeptidase regulatory domain-like"/>
    <property type="match status" value="1"/>
</dbReference>
<dbReference type="SUPFAM" id="SSF49265">
    <property type="entry name" value="Fibronectin type III"/>
    <property type="match status" value="1"/>
</dbReference>
<dbReference type="PANTHER" id="PTHR36842">
    <property type="entry name" value="PROTEIN TOLB HOMOLOG"/>
    <property type="match status" value="1"/>
</dbReference>
<feature type="signal peptide" evidence="3">
    <location>
        <begin position="1"/>
        <end position="22"/>
    </location>
</feature>
<evidence type="ECO:0000313" key="5">
    <source>
        <dbReference type="EMBL" id="ARS34371.1"/>
    </source>
</evidence>
<dbReference type="InterPro" id="IPR003961">
    <property type="entry name" value="FN3_dom"/>
</dbReference>
<dbReference type="InterPro" id="IPR036116">
    <property type="entry name" value="FN3_sf"/>
</dbReference>